<protein>
    <recommendedName>
        <fullName evidence="6">Extracellular solute-binding protein</fullName>
    </recommendedName>
</protein>
<keyword evidence="3" id="KW-0732">Signal</keyword>
<sequence length="474" mass="50961">MSTGTPLSPLTGSPLSRRRLLGVGAAIAGAAVGSGVLSACGGSPRPTAASSSKSAPALVKPNGKVTLTLWTWAWPEAPADAELQKAFETAVPEVTLSVKKFPYPDYTTALRTGVPNGTAGDVLHLQTGSMIKQYAQYLAPLESYTAEAFGEDWRSQFLSGSVEEIEASKVGLVALPQQFSVGGVMFANNKLLSSVGGALPTSYDQYLALSPKLAPKNAVAASWGAKDDWPNTDYLVQFASQWSPGIVAKAEAGEASFADDAIVQAMKFMQRTLKDKLWNAAPFATTAFPDAYNLFFNGKAASASLGTWGVGALYEGSRLDDWGAFLWPTLPDANPDPWLPAANPEMASDTSKSPVRPWRTVNVATAMRSGLDPDKQWAAWQFVRWSCSKEGQQAGAKIYSPSRVDVKPEGLNERWNALYDWQNSLSKFAERREFDYPETRTAIQTAISACCVNNADPATELKRVDAAAERARTR</sequence>
<reference evidence="5" key="1">
    <citation type="journal article" date="2019" name="Int. J. Syst. Evol. Microbiol.">
        <title>The Global Catalogue of Microorganisms (GCM) 10K type strain sequencing project: providing services to taxonomists for standard genome sequencing and annotation.</title>
        <authorList>
            <consortium name="The Broad Institute Genomics Platform"/>
            <consortium name="The Broad Institute Genome Sequencing Center for Infectious Disease"/>
            <person name="Wu L."/>
            <person name="Ma J."/>
        </authorList>
    </citation>
    <scope>NUCLEOTIDE SEQUENCE [LARGE SCALE GENOMIC DNA]</scope>
    <source>
        <strain evidence="5">JCM 16929</strain>
    </source>
</reference>
<organism evidence="4 5">
    <name type="scientific">Microlunatus ginsengisoli</name>
    <dbReference type="NCBI Taxonomy" id="363863"/>
    <lineage>
        <taxon>Bacteria</taxon>
        <taxon>Bacillati</taxon>
        <taxon>Actinomycetota</taxon>
        <taxon>Actinomycetes</taxon>
        <taxon>Propionibacteriales</taxon>
        <taxon>Propionibacteriaceae</taxon>
        <taxon>Microlunatus</taxon>
    </lineage>
</organism>
<evidence type="ECO:0000313" key="5">
    <source>
        <dbReference type="Proteomes" id="UP001501490"/>
    </source>
</evidence>
<dbReference type="EMBL" id="BAABAB010000014">
    <property type="protein sequence ID" value="GAA3618005.1"/>
    <property type="molecule type" value="Genomic_DNA"/>
</dbReference>
<accession>A0ABP6ZSY1</accession>
<dbReference type="SUPFAM" id="SSF53850">
    <property type="entry name" value="Periplasmic binding protein-like II"/>
    <property type="match status" value="1"/>
</dbReference>
<dbReference type="PROSITE" id="PS51318">
    <property type="entry name" value="TAT"/>
    <property type="match status" value="1"/>
</dbReference>
<evidence type="ECO:0008006" key="6">
    <source>
        <dbReference type="Google" id="ProtNLM"/>
    </source>
</evidence>
<dbReference type="Gene3D" id="3.40.190.10">
    <property type="entry name" value="Periplasmic binding protein-like II"/>
    <property type="match status" value="1"/>
</dbReference>
<dbReference type="Pfam" id="PF01547">
    <property type="entry name" value="SBP_bac_1"/>
    <property type="match status" value="1"/>
</dbReference>
<keyword evidence="2" id="KW-0813">Transport</keyword>
<evidence type="ECO:0000256" key="3">
    <source>
        <dbReference type="ARBA" id="ARBA00022729"/>
    </source>
</evidence>
<dbReference type="InterPro" id="IPR006311">
    <property type="entry name" value="TAT_signal"/>
</dbReference>
<dbReference type="Proteomes" id="UP001501490">
    <property type="component" value="Unassembled WGS sequence"/>
</dbReference>
<gene>
    <name evidence="4" type="ORF">GCM10022236_20330</name>
</gene>
<proteinExistence type="inferred from homology"/>
<keyword evidence="5" id="KW-1185">Reference proteome</keyword>
<evidence type="ECO:0000313" key="4">
    <source>
        <dbReference type="EMBL" id="GAA3618005.1"/>
    </source>
</evidence>
<dbReference type="PANTHER" id="PTHR30061">
    <property type="entry name" value="MALTOSE-BINDING PERIPLASMIC PROTEIN"/>
    <property type="match status" value="1"/>
</dbReference>
<comment type="caution">
    <text evidence="4">The sequence shown here is derived from an EMBL/GenBank/DDBJ whole genome shotgun (WGS) entry which is preliminary data.</text>
</comment>
<evidence type="ECO:0000256" key="1">
    <source>
        <dbReference type="ARBA" id="ARBA00008520"/>
    </source>
</evidence>
<dbReference type="PANTHER" id="PTHR30061:SF50">
    <property type="entry name" value="MALTOSE_MALTODEXTRIN-BINDING PERIPLASMIC PROTEIN"/>
    <property type="match status" value="1"/>
</dbReference>
<comment type="similarity">
    <text evidence="1">Belongs to the bacterial solute-binding protein 1 family.</text>
</comment>
<evidence type="ECO:0000256" key="2">
    <source>
        <dbReference type="ARBA" id="ARBA00022448"/>
    </source>
</evidence>
<dbReference type="InterPro" id="IPR006059">
    <property type="entry name" value="SBP"/>
</dbReference>
<name>A0ABP6ZSY1_9ACTN</name>